<reference evidence="2" key="1">
    <citation type="submission" date="2021-01" db="EMBL/GenBank/DDBJ databases">
        <authorList>
            <person name="Corre E."/>
            <person name="Pelletier E."/>
            <person name="Niang G."/>
            <person name="Scheremetjew M."/>
            <person name="Finn R."/>
            <person name="Kale V."/>
            <person name="Holt S."/>
            <person name="Cochrane G."/>
            <person name="Meng A."/>
            <person name="Brown T."/>
            <person name="Cohen L."/>
        </authorList>
    </citation>
    <scope>NUCLEOTIDE SEQUENCE</scope>
    <source>
        <strain evidence="2">CCMP2877</strain>
    </source>
</reference>
<accession>A0A7S1TRN8</accession>
<feature type="region of interest" description="Disordered" evidence="1">
    <location>
        <begin position="50"/>
        <end position="142"/>
    </location>
</feature>
<sequence length="142" mass="15612">MDLSEDNIYLACDTETLRGYLRNALEAMAALRPGWTDFAEFNTADSNSPLHVDFGNDGEAPAAWPPLGYESTLPMTASPITYDLDPTDSPSEGRGRPLTAASGDRRGLKRPVSREQRREGYGRPRTATPGDRKRGAAERQKQ</sequence>
<protein>
    <submittedName>
        <fullName evidence="2">Uncharacterized protein</fullName>
    </submittedName>
</protein>
<name>A0A7S1TRN8_9STRA</name>
<dbReference type="AlphaFoldDB" id="A0A7S1TRN8"/>
<proteinExistence type="predicted"/>
<feature type="compositionally biased region" description="Basic and acidic residues" evidence="1">
    <location>
        <begin position="130"/>
        <end position="142"/>
    </location>
</feature>
<evidence type="ECO:0000313" key="2">
    <source>
        <dbReference type="EMBL" id="CAD9243687.1"/>
    </source>
</evidence>
<feature type="compositionally biased region" description="Basic and acidic residues" evidence="1">
    <location>
        <begin position="112"/>
        <end position="122"/>
    </location>
</feature>
<gene>
    <name evidence="2" type="ORF">PPAR1163_LOCUS2034</name>
</gene>
<organism evidence="2">
    <name type="scientific">Phaeomonas parva</name>
    <dbReference type="NCBI Taxonomy" id="124430"/>
    <lineage>
        <taxon>Eukaryota</taxon>
        <taxon>Sar</taxon>
        <taxon>Stramenopiles</taxon>
        <taxon>Ochrophyta</taxon>
        <taxon>Pinguiophyceae</taxon>
        <taxon>Pinguiochrysidales</taxon>
        <taxon>Pinguiochrysidaceae</taxon>
        <taxon>Phaeomonas</taxon>
    </lineage>
</organism>
<evidence type="ECO:0000256" key="1">
    <source>
        <dbReference type="SAM" id="MobiDB-lite"/>
    </source>
</evidence>
<dbReference type="EMBL" id="HBGJ01003253">
    <property type="protein sequence ID" value="CAD9243687.1"/>
    <property type="molecule type" value="Transcribed_RNA"/>
</dbReference>